<dbReference type="AlphaFoldDB" id="A0A7R8VHZ5"/>
<reference evidence="6" key="1">
    <citation type="submission" date="2020-11" db="EMBL/GenBank/DDBJ databases">
        <authorList>
            <person name="Tran Van P."/>
        </authorList>
    </citation>
    <scope>NUCLEOTIDE SEQUENCE</scope>
</reference>
<keyword evidence="1" id="KW-0479">Metal-binding</keyword>
<dbReference type="EMBL" id="OA565413">
    <property type="protein sequence ID" value="CAD7196959.1"/>
    <property type="molecule type" value="Genomic_DNA"/>
</dbReference>
<dbReference type="GO" id="GO:0008270">
    <property type="term" value="F:zinc ion binding"/>
    <property type="evidence" value="ECO:0007669"/>
    <property type="project" value="UniProtKB-KW"/>
</dbReference>
<evidence type="ECO:0000256" key="3">
    <source>
        <dbReference type="ARBA" id="ARBA00022771"/>
    </source>
</evidence>
<evidence type="ECO:0000256" key="4">
    <source>
        <dbReference type="ARBA" id="ARBA00022833"/>
    </source>
</evidence>
<keyword evidence="4" id="KW-0862">Zinc</keyword>
<feature type="domain" description="Rubicon Homology" evidence="5">
    <location>
        <begin position="11"/>
        <end position="141"/>
    </location>
</feature>
<keyword evidence="3" id="KW-0863">Zinc-finger</keyword>
<dbReference type="InterPro" id="IPR051366">
    <property type="entry name" value="DEF8"/>
</dbReference>
<evidence type="ECO:0000313" key="6">
    <source>
        <dbReference type="EMBL" id="CAD7196959.1"/>
    </source>
</evidence>
<dbReference type="SMART" id="SM01175">
    <property type="entry name" value="DUF4206"/>
    <property type="match status" value="1"/>
</dbReference>
<organism evidence="6">
    <name type="scientific">Timema douglasi</name>
    <name type="common">Walking stick</name>
    <dbReference type="NCBI Taxonomy" id="61478"/>
    <lineage>
        <taxon>Eukaryota</taxon>
        <taxon>Metazoa</taxon>
        <taxon>Ecdysozoa</taxon>
        <taxon>Arthropoda</taxon>
        <taxon>Hexapoda</taxon>
        <taxon>Insecta</taxon>
        <taxon>Pterygota</taxon>
        <taxon>Neoptera</taxon>
        <taxon>Polyneoptera</taxon>
        <taxon>Phasmatodea</taxon>
        <taxon>Timematodea</taxon>
        <taxon>Timematoidea</taxon>
        <taxon>Timematidae</taxon>
        <taxon>Timema</taxon>
    </lineage>
</organism>
<dbReference type="PANTHER" id="PTHR12326">
    <property type="entry name" value="PLECKSTRIN HOMOLOGY DOMAIN CONTAINING PROTEIN"/>
    <property type="match status" value="1"/>
</dbReference>
<evidence type="ECO:0000256" key="2">
    <source>
        <dbReference type="ARBA" id="ARBA00022737"/>
    </source>
</evidence>
<evidence type="ECO:0000259" key="5">
    <source>
        <dbReference type="SMART" id="SM01175"/>
    </source>
</evidence>
<gene>
    <name evidence="6" type="ORF">TDIB3V08_LOCUS3283</name>
</gene>
<dbReference type="PANTHER" id="PTHR12326:SF3">
    <property type="entry name" value="DIFFERENTIALLY EXPRESSED IN FDCP 8 HOMOLOG"/>
    <property type="match status" value="1"/>
</dbReference>
<dbReference type="InterPro" id="IPR025258">
    <property type="entry name" value="RH_dom"/>
</dbReference>
<accession>A0A7R8VHZ5</accession>
<proteinExistence type="predicted"/>
<dbReference type="Pfam" id="PF13901">
    <property type="entry name" value="RH_dom"/>
    <property type="match status" value="1"/>
</dbReference>
<evidence type="ECO:0000256" key="1">
    <source>
        <dbReference type="ARBA" id="ARBA00022723"/>
    </source>
</evidence>
<protein>
    <recommendedName>
        <fullName evidence="5">Rubicon Homology domain-containing protein</fullName>
    </recommendedName>
</protein>
<sequence>MLSENSWVEPRLCDYNGQYFCPNCHWNSTAVIPARVIHNWDFEERKVCRASRQVLHLMIKLPVIKLERFNPRLFGFVDELTQVKLCNGRGYLCELCDSKEVIFPFDTTVCICQKCSIVFHKICWTRKKQQCPKCLRLEKRASILLEEASVETENDSK</sequence>
<keyword evidence="2" id="KW-0677">Repeat</keyword>
<name>A0A7R8VHZ5_TIMDO</name>